<comment type="caution">
    <text evidence="2">The sequence shown here is derived from an EMBL/GenBank/DDBJ whole genome shotgun (WGS) entry which is preliminary data.</text>
</comment>
<evidence type="ECO:0000313" key="2">
    <source>
        <dbReference type="EMBL" id="GIH15396.1"/>
    </source>
</evidence>
<dbReference type="AlphaFoldDB" id="A0A8J3QV54"/>
<proteinExistence type="predicted"/>
<protein>
    <recommendedName>
        <fullName evidence="4">Peptidase inhibitor family I36</fullName>
    </recommendedName>
</protein>
<sequence>MALAAVFTGVLVGASTAVAAQADVPCPPDSLCLYEDKDFGGYMIAFPAGSAVPSLHEYLCLGCNSSKHPGSNNTWGDMLSSWRNTSDIGYCQFRNIDYNGNTYYGFLANYEVSYVGKGLNDEISSFHPAPCPEY</sequence>
<accession>A0A8J3QV54</accession>
<evidence type="ECO:0000256" key="1">
    <source>
        <dbReference type="SAM" id="SignalP"/>
    </source>
</evidence>
<dbReference type="InterPro" id="IPR011024">
    <property type="entry name" value="G_crystallin-like"/>
</dbReference>
<feature type="signal peptide" evidence="1">
    <location>
        <begin position="1"/>
        <end position="19"/>
    </location>
</feature>
<dbReference type="Proteomes" id="UP000642748">
    <property type="component" value="Unassembled WGS sequence"/>
</dbReference>
<feature type="chain" id="PRO_5039124062" description="Peptidase inhibitor family I36" evidence="1">
    <location>
        <begin position="20"/>
        <end position="134"/>
    </location>
</feature>
<evidence type="ECO:0000313" key="3">
    <source>
        <dbReference type="Proteomes" id="UP000642748"/>
    </source>
</evidence>
<dbReference type="EMBL" id="BONZ01000034">
    <property type="protein sequence ID" value="GIH15396.1"/>
    <property type="molecule type" value="Genomic_DNA"/>
</dbReference>
<keyword evidence="1" id="KW-0732">Signal</keyword>
<organism evidence="2 3">
    <name type="scientific">Rugosimonospora africana</name>
    <dbReference type="NCBI Taxonomy" id="556532"/>
    <lineage>
        <taxon>Bacteria</taxon>
        <taxon>Bacillati</taxon>
        <taxon>Actinomycetota</taxon>
        <taxon>Actinomycetes</taxon>
        <taxon>Micromonosporales</taxon>
        <taxon>Micromonosporaceae</taxon>
        <taxon>Rugosimonospora</taxon>
    </lineage>
</organism>
<dbReference type="Pfam" id="PF03995">
    <property type="entry name" value="Inhibitor_I36"/>
    <property type="match status" value="1"/>
</dbReference>
<evidence type="ECO:0008006" key="4">
    <source>
        <dbReference type="Google" id="ProtNLM"/>
    </source>
</evidence>
<gene>
    <name evidence="2" type="ORF">Raf01_35680</name>
</gene>
<dbReference type="SUPFAM" id="SSF49695">
    <property type="entry name" value="gamma-Crystallin-like"/>
    <property type="match status" value="1"/>
</dbReference>
<reference evidence="2" key="1">
    <citation type="submission" date="2021-01" db="EMBL/GenBank/DDBJ databases">
        <title>Whole genome shotgun sequence of Rugosimonospora africana NBRC 104875.</title>
        <authorList>
            <person name="Komaki H."/>
            <person name="Tamura T."/>
        </authorList>
    </citation>
    <scope>NUCLEOTIDE SEQUENCE</scope>
    <source>
        <strain evidence="2">NBRC 104875</strain>
    </source>
</reference>
<dbReference type="Gene3D" id="2.60.20.10">
    <property type="entry name" value="Crystallins"/>
    <property type="match status" value="1"/>
</dbReference>
<keyword evidence="3" id="KW-1185">Reference proteome</keyword>
<name>A0A8J3QV54_9ACTN</name>